<accession>A0A2M7S3Z6</accession>
<gene>
    <name evidence="2" type="ORF">COY52_12935</name>
</gene>
<evidence type="ECO:0000313" key="2">
    <source>
        <dbReference type="EMBL" id="PIZ14296.1"/>
    </source>
</evidence>
<comment type="caution">
    <text evidence="2">The sequence shown here is derived from an EMBL/GenBank/DDBJ whole genome shotgun (WGS) entry which is preliminary data.</text>
</comment>
<evidence type="ECO:0000313" key="3">
    <source>
        <dbReference type="Proteomes" id="UP000229307"/>
    </source>
</evidence>
<dbReference type="InterPro" id="IPR021345">
    <property type="entry name" value="DUF2961"/>
</dbReference>
<evidence type="ECO:0000256" key="1">
    <source>
        <dbReference type="SAM" id="MobiDB-lite"/>
    </source>
</evidence>
<feature type="region of interest" description="Disordered" evidence="1">
    <location>
        <begin position="22"/>
        <end position="41"/>
    </location>
</feature>
<reference evidence="3" key="1">
    <citation type="submission" date="2017-09" db="EMBL/GenBank/DDBJ databases">
        <title>Depth-based differentiation of microbial function through sediment-hosted aquifers and enrichment of novel symbionts in the deep terrestrial subsurface.</title>
        <authorList>
            <person name="Probst A.J."/>
            <person name="Ladd B."/>
            <person name="Jarett J.K."/>
            <person name="Geller-Mcgrath D.E."/>
            <person name="Sieber C.M.K."/>
            <person name="Emerson J.B."/>
            <person name="Anantharaman K."/>
            <person name="Thomas B.C."/>
            <person name="Malmstrom R."/>
            <person name="Stieglmeier M."/>
            <person name="Klingl A."/>
            <person name="Woyke T."/>
            <person name="Ryan C.M."/>
            <person name="Banfield J.F."/>
        </authorList>
    </citation>
    <scope>NUCLEOTIDE SEQUENCE [LARGE SCALE GENOMIC DNA]</scope>
</reference>
<organism evidence="2 3">
    <name type="scientific">Candidatus Desantisbacteria bacterium CG_4_10_14_0_8_um_filter_48_22</name>
    <dbReference type="NCBI Taxonomy" id="1974543"/>
    <lineage>
        <taxon>Bacteria</taxon>
        <taxon>Candidatus Desantisiibacteriota</taxon>
    </lineage>
</organism>
<dbReference type="Proteomes" id="UP000229307">
    <property type="component" value="Unassembled WGS sequence"/>
</dbReference>
<dbReference type="EMBL" id="PFMR01000362">
    <property type="protein sequence ID" value="PIZ14296.1"/>
    <property type="molecule type" value="Genomic_DNA"/>
</dbReference>
<name>A0A2M7S3Z6_9BACT</name>
<dbReference type="Gene3D" id="2.60.120.1390">
    <property type="match status" value="1"/>
</dbReference>
<sequence length="353" mass="40121">MDDMDKLSFISGLPMMSNAKTRSISAENPDGKPGSGAQAEPNMNGAEAMLGKGWKVRPCISLLKGMTTTLADIEGPGIIQHIWITVSEPAYRDCVLRFYWDGEKEPSVEVPLGDFFCNGHALRCKINSLMVCVNPSGGFNSYWPMPFRKHCKITIENQRWEDIHGFFYQVNFCLADKIPDDAAYFHAQWRRCARLDMKNPDHVILEGIKGRGHYVGTFLAWTQLTNGWWGEGEIKFFIDDDKEYPTICGTGTEDYFCGAWGFGGETYSTPFLGYPLFRKEPGEVPKHGLYRWHVLDPIRFEKKLKVTIQALGWWLNGKFKPLDDDIASVGYWYQAEPHAQFPILPDVPGRCPR</sequence>
<evidence type="ECO:0008006" key="4">
    <source>
        <dbReference type="Google" id="ProtNLM"/>
    </source>
</evidence>
<proteinExistence type="predicted"/>
<dbReference type="AlphaFoldDB" id="A0A2M7S3Z6"/>
<dbReference type="Pfam" id="PF11175">
    <property type="entry name" value="DUF2961"/>
    <property type="match status" value="1"/>
</dbReference>
<protein>
    <recommendedName>
        <fullName evidence="4">DUF2961 domain-containing protein</fullName>
    </recommendedName>
</protein>